<dbReference type="Proteomes" id="UP000807504">
    <property type="component" value="Unassembled WGS sequence"/>
</dbReference>
<protein>
    <submittedName>
        <fullName evidence="1">Uncharacterized protein</fullName>
    </submittedName>
</protein>
<proteinExistence type="predicted"/>
<dbReference type="AlphaFoldDB" id="A0A8T0FXS5"/>
<organism evidence="1 2">
    <name type="scientific">Argiope bruennichi</name>
    <name type="common">Wasp spider</name>
    <name type="synonym">Aranea bruennichi</name>
    <dbReference type="NCBI Taxonomy" id="94029"/>
    <lineage>
        <taxon>Eukaryota</taxon>
        <taxon>Metazoa</taxon>
        <taxon>Ecdysozoa</taxon>
        <taxon>Arthropoda</taxon>
        <taxon>Chelicerata</taxon>
        <taxon>Arachnida</taxon>
        <taxon>Araneae</taxon>
        <taxon>Araneomorphae</taxon>
        <taxon>Entelegynae</taxon>
        <taxon>Araneoidea</taxon>
        <taxon>Araneidae</taxon>
        <taxon>Argiope</taxon>
    </lineage>
</organism>
<evidence type="ECO:0000313" key="1">
    <source>
        <dbReference type="EMBL" id="KAF8795851.1"/>
    </source>
</evidence>
<evidence type="ECO:0000313" key="2">
    <source>
        <dbReference type="Proteomes" id="UP000807504"/>
    </source>
</evidence>
<comment type="caution">
    <text evidence="1">The sequence shown here is derived from an EMBL/GenBank/DDBJ whole genome shotgun (WGS) entry which is preliminary data.</text>
</comment>
<gene>
    <name evidence="1" type="ORF">HNY73_000303</name>
</gene>
<reference evidence="1" key="1">
    <citation type="journal article" date="2020" name="bioRxiv">
        <title>Chromosome-level reference genome of the European wasp spider Argiope bruennichi: a resource for studies on range expansion and evolutionary adaptation.</title>
        <authorList>
            <person name="Sheffer M.M."/>
            <person name="Hoppe A."/>
            <person name="Krehenwinkel H."/>
            <person name="Uhl G."/>
            <person name="Kuss A.W."/>
            <person name="Jensen L."/>
            <person name="Jensen C."/>
            <person name="Gillespie R.G."/>
            <person name="Hoff K.J."/>
            <person name="Prost S."/>
        </authorList>
    </citation>
    <scope>NUCLEOTIDE SEQUENCE</scope>
</reference>
<dbReference type="EMBL" id="JABXBU010000001">
    <property type="protein sequence ID" value="KAF8795851.1"/>
    <property type="molecule type" value="Genomic_DNA"/>
</dbReference>
<sequence length="94" mass="10579">MMLRKVDISYDDGGLISFFLNQEFETEHEVACFIENGICWVNLSLLSLKSASHQVISFRHLFHLGGQNAIDLQCSLKAEHSSNIVFRDGGHALQ</sequence>
<accession>A0A8T0FXS5</accession>
<reference evidence="1" key="2">
    <citation type="submission" date="2020-06" db="EMBL/GenBank/DDBJ databases">
        <authorList>
            <person name="Sheffer M."/>
        </authorList>
    </citation>
    <scope>NUCLEOTIDE SEQUENCE</scope>
</reference>
<name>A0A8T0FXS5_ARGBR</name>
<keyword evidence="2" id="KW-1185">Reference proteome</keyword>